<dbReference type="Proteomes" id="UP001627154">
    <property type="component" value="Unassembled WGS sequence"/>
</dbReference>
<keyword evidence="1" id="KW-0040">ANK repeat</keyword>
<evidence type="ECO:0000313" key="2">
    <source>
        <dbReference type="EMBL" id="KAL3405526.1"/>
    </source>
</evidence>
<dbReference type="Pfam" id="PF12796">
    <property type="entry name" value="Ank_2"/>
    <property type="match status" value="3"/>
</dbReference>
<feature type="repeat" description="ANK" evidence="1">
    <location>
        <begin position="393"/>
        <end position="425"/>
    </location>
</feature>
<evidence type="ECO:0000256" key="1">
    <source>
        <dbReference type="PROSITE-ProRule" id="PRU00023"/>
    </source>
</evidence>
<name>A0ABD2XJY3_9HYME</name>
<protein>
    <recommendedName>
        <fullName evidence="4">PRANC domain-containing protein</fullName>
    </recommendedName>
</protein>
<feature type="repeat" description="ANK" evidence="1">
    <location>
        <begin position="167"/>
        <end position="199"/>
    </location>
</feature>
<dbReference type="InterPro" id="IPR002110">
    <property type="entry name" value="Ankyrin_rpt"/>
</dbReference>
<dbReference type="EMBL" id="JBJJXI010000020">
    <property type="protein sequence ID" value="KAL3405526.1"/>
    <property type="molecule type" value="Genomic_DNA"/>
</dbReference>
<dbReference type="PRINTS" id="PR01415">
    <property type="entry name" value="ANKYRIN"/>
</dbReference>
<dbReference type="SUPFAM" id="SSF48403">
    <property type="entry name" value="Ankyrin repeat"/>
    <property type="match status" value="2"/>
</dbReference>
<gene>
    <name evidence="2" type="ORF">TKK_001916</name>
</gene>
<dbReference type="PANTHER" id="PTHR24118:SF99">
    <property type="entry name" value="POTE ANKYRIN DOMAIN FAMILY MEMBER 3C-RELATED"/>
    <property type="match status" value="1"/>
</dbReference>
<sequence>MAQDDQNCFKKLVTTRERNNPTLHSALACGRKKVAETLVRDGVDPNLADENGSTPLHVVCNRYDGHDLAEMLFEISEKVDKVVQVDARDKLGNTPLHLALRYGFENLTELLLRRGAEPNSANDRGLTPLHIICKSGNDDVSEILLKLFFEINDANHRAVQIDAQDERGETPLHYALVRSFKKAIELLLKRDASPNVASQEGSTPLHTICHRWKDDDSLVLLKILFVICDEKHQTVKIDAQNTEGRTPMHLAADNELRKVMECLLRRGANLNLTDKDGLTPLHIICQNRYDERNLVKTLFEICDEQHRLLQVDAQDKLGRTSLQLAVDRNHKEVAKLLLKRDANLNLADADGSTPLHIICQKYHDDDLAIFLKIFFEIDDASRQRVQVDARDNSGNTALHLALRYNNEKAVESLLRRGADPNSANAEGSTALHVICMRYRDDDFVKTFFKINEDIQKTVQVDAKDKLGRTPLLLAVTNILPNMVDVLLNHGTDLSGFVFPPENHFEEHLKIFEGGEDEFKLERVSSALAVVERLEKEGYELTRSDALTIMKIFAKYGLFHKSENLESLLSDECFVRKAKKLMLIPSLSLYDSCRLRPDEAEKILKYKDYFEFVRASNYYFLPEGPCCRPCVEYLSEMMSRGFFRRWALKSFSLLTHHRLPILCCEKIIDQLKNEELYGIGLAAEIVTNEYRALMCDNVC</sequence>
<accession>A0ABD2XJY3</accession>
<organism evidence="2 3">
    <name type="scientific">Trichogramma kaykai</name>
    <dbReference type="NCBI Taxonomy" id="54128"/>
    <lineage>
        <taxon>Eukaryota</taxon>
        <taxon>Metazoa</taxon>
        <taxon>Ecdysozoa</taxon>
        <taxon>Arthropoda</taxon>
        <taxon>Hexapoda</taxon>
        <taxon>Insecta</taxon>
        <taxon>Pterygota</taxon>
        <taxon>Neoptera</taxon>
        <taxon>Endopterygota</taxon>
        <taxon>Hymenoptera</taxon>
        <taxon>Apocrita</taxon>
        <taxon>Proctotrupomorpha</taxon>
        <taxon>Chalcidoidea</taxon>
        <taxon>Trichogrammatidae</taxon>
        <taxon>Trichogramma</taxon>
    </lineage>
</organism>
<dbReference type="PANTHER" id="PTHR24118">
    <property type="entry name" value="POTE ANKYRIN DOMAIN"/>
    <property type="match status" value="1"/>
</dbReference>
<feature type="repeat" description="ANK" evidence="1">
    <location>
        <begin position="18"/>
        <end position="50"/>
    </location>
</feature>
<comment type="caution">
    <text evidence="2">The sequence shown here is derived from an EMBL/GenBank/DDBJ whole genome shotgun (WGS) entry which is preliminary data.</text>
</comment>
<dbReference type="AlphaFoldDB" id="A0ABD2XJY3"/>
<proteinExistence type="predicted"/>
<feature type="repeat" description="ANK" evidence="1">
    <location>
        <begin position="91"/>
        <end position="123"/>
    </location>
</feature>
<feature type="repeat" description="ANK" evidence="1">
    <location>
        <begin position="466"/>
        <end position="494"/>
    </location>
</feature>
<reference evidence="2 3" key="1">
    <citation type="journal article" date="2024" name="bioRxiv">
        <title>A reference genome for Trichogramma kaykai: A tiny desert-dwelling parasitoid wasp with competing sex-ratio distorters.</title>
        <authorList>
            <person name="Culotta J."/>
            <person name="Lindsey A.R."/>
        </authorList>
    </citation>
    <scope>NUCLEOTIDE SEQUENCE [LARGE SCALE GENOMIC DNA]</scope>
    <source>
        <strain evidence="2 3">KSX58</strain>
    </source>
</reference>
<dbReference type="InterPro" id="IPR036770">
    <property type="entry name" value="Ankyrin_rpt-contain_sf"/>
</dbReference>
<dbReference type="PROSITE" id="PS50297">
    <property type="entry name" value="ANK_REP_REGION"/>
    <property type="match status" value="7"/>
</dbReference>
<dbReference type="PROSITE" id="PS50088">
    <property type="entry name" value="ANK_REPEAT"/>
    <property type="match status" value="8"/>
</dbReference>
<evidence type="ECO:0008006" key="4">
    <source>
        <dbReference type="Google" id="ProtNLM"/>
    </source>
</evidence>
<dbReference type="SMART" id="SM00248">
    <property type="entry name" value="ANK"/>
    <property type="match status" value="13"/>
</dbReference>
<feature type="repeat" description="ANK" evidence="1">
    <location>
        <begin position="243"/>
        <end position="275"/>
    </location>
</feature>
<evidence type="ECO:0000313" key="3">
    <source>
        <dbReference type="Proteomes" id="UP001627154"/>
    </source>
</evidence>
<dbReference type="Gene3D" id="1.25.40.20">
    <property type="entry name" value="Ankyrin repeat-containing domain"/>
    <property type="match status" value="4"/>
</dbReference>
<keyword evidence="3" id="KW-1185">Reference proteome</keyword>
<feature type="repeat" description="ANK" evidence="1">
    <location>
        <begin position="317"/>
        <end position="349"/>
    </location>
</feature>
<feature type="repeat" description="ANK" evidence="1">
    <location>
        <begin position="124"/>
        <end position="156"/>
    </location>
</feature>